<evidence type="ECO:0000256" key="13">
    <source>
        <dbReference type="ARBA" id="ARBA00074621"/>
    </source>
</evidence>
<comment type="subcellular location">
    <subcellularLocation>
        <location evidence="1">Cytoplasm</location>
    </subcellularLocation>
</comment>
<keyword evidence="8" id="KW-0347">Helicase</keyword>
<dbReference type="Gene3D" id="3.40.50.300">
    <property type="entry name" value="P-loop containing nucleotide triphosphate hydrolases"/>
    <property type="match status" value="2"/>
</dbReference>
<feature type="region of interest" description="Disordered" evidence="14">
    <location>
        <begin position="394"/>
        <end position="416"/>
    </location>
</feature>
<dbReference type="PANTHER" id="PTHR45418">
    <property type="entry name" value="CANCER/TESTIS ANTIGEN 55"/>
    <property type="match status" value="1"/>
</dbReference>
<keyword evidence="6" id="KW-0547">Nucleotide-binding</keyword>
<dbReference type="InterPro" id="IPR041677">
    <property type="entry name" value="DNA2/NAM7_AAA_11"/>
</dbReference>
<dbReference type="AlphaFoldDB" id="A0A8C3IC37"/>
<evidence type="ECO:0000256" key="10">
    <source>
        <dbReference type="ARBA" id="ARBA00047984"/>
    </source>
</evidence>
<dbReference type="GeneTree" id="ENSGT00940000160150"/>
<dbReference type="InterPro" id="IPR049080">
    <property type="entry name" value="MOV-10-like_beta-barrel"/>
</dbReference>
<dbReference type="CDD" id="cd18078">
    <property type="entry name" value="DEXXQc_Mov10L1"/>
    <property type="match status" value="1"/>
</dbReference>
<feature type="compositionally biased region" description="Polar residues" evidence="14">
    <location>
        <begin position="401"/>
        <end position="416"/>
    </location>
</feature>
<evidence type="ECO:0000256" key="9">
    <source>
        <dbReference type="ARBA" id="ARBA00022840"/>
    </source>
</evidence>
<evidence type="ECO:0000256" key="5">
    <source>
        <dbReference type="ARBA" id="ARBA00022490"/>
    </source>
</evidence>
<dbReference type="GO" id="GO:0005524">
    <property type="term" value="F:ATP binding"/>
    <property type="evidence" value="ECO:0007669"/>
    <property type="project" value="UniProtKB-KW"/>
</dbReference>
<dbReference type="InterPro" id="IPR041679">
    <property type="entry name" value="DNA2/NAM7-like_C"/>
</dbReference>
<keyword evidence="4" id="KW-0217">Developmental protein</keyword>
<protein>
    <recommendedName>
        <fullName evidence="13">RNA helicase Mov10l1</fullName>
        <ecNumber evidence="3">3.6.4.13</ecNumber>
    </recommendedName>
</protein>
<dbReference type="Ensembl" id="ENSCPBT00000035603.1">
    <property type="protein sequence ID" value="ENSCPBP00000030249.1"/>
    <property type="gene ID" value="ENSCPBG00000021288.1"/>
</dbReference>
<proteinExistence type="inferred from homology"/>
<dbReference type="Pfam" id="PF21634">
    <property type="entry name" value="MOV-10_beta-barrel"/>
    <property type="match status" value="1"/>
</dbReference>
<evidence type="ECO:0000256" key="6">
    <source>
        <dbReference type="ARBA" id="ARBA00022741"/>
    </source>
</evidence>
<name>A0A8C3IC37_CHRPI</name>
<reference evidence="15" key="2">
    <citation type="submission" date="2025-08" db="UniProtKB">
        <authorList>
            <consortium name="Ensembl"/>
        </authorList>
    </citation>
    <scope>IDENTIFICATION</scope>
</reference>
<gene>
    <name evidence="15" type="primary">MOV10L1</name>
</gene>
<dbReference type="SUPFAM" id="SSF52540">
    <property type="entry name" value="P-loop containing nucleoside triphosphate hydrolases"/>
    <property type="match status" value="1"/>
</dbReference>
<organism evidence="15 16">
    <name type="scientific">Chrysemys picta bellii</name>
    <name type="common">Western painted turtle</name>
    <name type="synonym">Emys bellii</name>
    <dbReference type="NCBI Taxonomy" id="8478"/>
    <lineage>
        <taxon>Eukaryota</taxon>
        <taxon>Metazoa</taxon>
        <taxon>Chordata</taxon>
        <taxon>Craniata</taxon>
        <taxon>Vertebrata</taxon>
        <taxon>Euteleostomi</taxon>
        <taxon>Archelosauria</taxon>
        <taxon>Testudinata</taxon>
        <taxon>Testudines</taxon>
        <taxon>Cryptodira</taxon>
        <taxon>Durocryptodira</taxon>
        <taxon>Testudinoidea</taxon>
        <taxon>Emydidae</taxon>
        <taxon>Chrysemys</taxon>
    </lineage>
</organism>
<keyword evidence="5" id="KW-0963">Cytoplasm</keyword>
<dbReference type="GO" id="GO:0005737">
    <property type="term" value="C:cytoplasm"/>
    <property type="evidence" value="ECO:0007669"/>
    <property type="project" value="UniProtKB-SubCell"/>
</dbReference>
<evidence type="ECO:0000256" key="2">
    <source>
        <dbReference type="ARBA" id="ARBA00005601"/>
    </source>
</evidence>
<reference evidence="15" key="1">
    <citation type="journal article" date="2015" name="Genome Biol. Evol.">
        <title>Physical Mapping and Refinement of the Painted Turtle Genome (Chrysemys picta) Inform Amniote Genome Evolution and Challenge Turtle-Bird Chromosomal Conservation.</title>
        <authorList>
            <person name="Badenhorst D."/>
            <person name="Hillier L.W."/>
            <person name="Literman R."/>
            <person name="Montiel E.E."/>
            <person name="Radhakrishnan S."/>
            <person name="Shen Y."/>
            <person name="Minx P."/>
            <person name="Janes D.E."/>
            <person name="Warren W.C."/>
            <person name="Edwards S.V."/>
            <person name="Valenzuela N."/>
        </authorList>
    </citation>
    <scope>NUCLEOTIDE SEQUENCE [LARGE SCALE GENOMIC DNA]</scope>
</reference>
<evidence type="ECO:0000256" key="11">
    <source>
        <dbReference type="ARBA" id="ARBA00054623"/>
    </source>
</evidence>
<evidence type="ECO:0000256" key="12">
    <source>
        <dbReference type="ARBA" id="ARBA00066260"/>
    </source>
</evidence>
<keyword evidence="16" id="KW-1185">Reference proteome</keyword>
<comment type="similarity">
    <text evidence="2">Belongs to the DNA2/NAM7 helicase family. SDE3 subfamily.</text>
</comment>
<dbReference type="PANTHER" id="PTHR45418:SF1">
    <property type="entry name" value="CANCER_TESTIS ANTIGEN 55"/>
    <property type="match status" value="1"/>
</dbReference>
<evidence type="ECO:0000256" key="8">
    <source>
        <dbReference type="ARBA" id="ARBA00022806"/>
    </source>
</evidence>
<keyword evidence="7" id="KW-0378">Hydrolase</keyword>
<evidence type="ECO:0000313" key="16">
    <source>
        <dbReference type="Proteomes" id="UP000694380"/>
    </source>
</evidence>
<dbReference type="GO" id="GO:0007283">
    <property type="term" value="P:spermatogenesis"/>
    <property type="evidence" value="ECO:0007669"/>
    <property type="project" value="UniProtKB-ARBA"/>
</dbReference>
<accession>A0A8C3IC37</accession>
<reference evidence="15" key="3">
    <citation type="submission" date="2025-09" db="UniProtKB">
        <authorList>
            <consortium name="Ensembl"/>
        </authorList>
    </citation>
    <scope>IDENTIFICATION</scope>
</reference>
<evidence type="ECO:0000256" key="14">
    <source>
        <dbReference type="SAM" id="MobiDB-lite"/>
    </source>
</evidence>
<evidence type="ECO:0000256" key="7">
    <source>
        <dbReference type="ARBA" id="ARBA00022801"/>
    </source>
</evidence>
<dbReference type="GO" id="GO:0003724">
    <property type="term" value="F:RNA helicase activity"/>
    <property type="evidence" value="ECO:0007669"/>
    <property type="project" value="UniProtKB-EC"/>
</dbReference>
<dbReference type="InterPro" id="IPR047187">
    <property type="entry name" value="SF1_C_Upf1"/>
</dbReference>
<dbReference type="Pfam" id="PF13086">
    <property type="entry name" value="AAA_11"/>
    <property type="match status" value="2"/>
</dbReference>
<evidence type="ECO:0000313" key="15">
    <source>
        <dbReference type="Ensembl" id="ENSCPBP00000030249.1"/>
    </source>
</evidence>
<comment type="function">
    <text evidence="11">ATP-dependent RNA helicase required during spermatogenesis to repress transposable elements and prevent their mobilization, which is essential for germline integrity. Acts via the piRNA metabolic process, which mediates the repression of transposable elements during meiosis by forming complexes composed of piRNAs and Piwi proteins and governs the methylation and subsequent repression of transposons. Involved in the primary piRNA metabolic process. Specifically binds to piRNA precursors and promotes the generation of intermediate piRNA processing fragments that are subsequently loaded to Piwi proteins. Acts via its ATP-dependent RNA helicase activity: displays 5'-3' RNA unwinding activity and probably mediates unwinding and funneling of single-stranded piRNA precursor transcripts to the endonuclease that catalyzes the first cleavage step of piRNA processing to generate piRNA intermediate fragments that are subsequently loaded to Piwi proteins.</text>
</comment>
<dbReference type="Pfam" id="PF13087">
    <property type="entry name" value="AAA_12"/>
    <property type="match status" value="1"/>
</dbReference>
<sequence length="1149" mass="128999">MLQLLSRALAYFWRRADGEGLGEKRPAATDDKELKTVQGVVTRFCHDYGMIDDLICFTSDAVMSGVPLNVGQKVIAIVEEDKTSNGLKAIRVEAVSDKWENYSSPTYDSSELKTKMLTGNITSLTEDGGYINRTTSFSMDRVCEGFEPCKGDWVQAEYFINPTTWSSEAVSVKPLRYKRVDKVRISSVCGRIGVVDDSIFFILDSLRLPDGYSPHRHDLVNVVVVESNQSCYIWRALCMAPSDKNGLSATSEMNLDESYENLMRDKGGLEVSRMTNFGTLKLGESKNMVIWIENKGNVPHSLISCRLAGWEKEKQFSFQLPEKGQKTPTAFLSPSVPVKQENLSKGSINSLNNSREPMCQPLNNAFVMNNGTLPEGINPKDPDLAKENEDLGNREDENLYSGENGQNVEEQPTVETEASGEIFIPPNGKTSIVIICTAVSCRRHLPSFLPHYPIPDKLRKCVEQKLDILSFQPLLAERLNLSNYKANLSTLLWLEEIHAEMEIKEFSMSGIILKKNGNFLVLEVPGLAEGRPSLYAGDKVILKSQDYSEHIIEYIAYVTEIHNEDATLRLNPEFEQVYNSEPMDVEFAFNRTTSRRCQFAVEQGIYLGEKVLFPDTLVLQSPQVVKTWNNMGCHTVADDHEQYTKKKDMCSFQKKKMQNEQTKCMVPKERNIVAVPRMVTVATQTSKLINGIMTPEQRDCEFFNPVLNEHQKLAVKRILSGECRPTPYILFGPPGTGKTVTIIEAILQVHYTLPDSRILVCAPSNSATDLVCLRLHDSNLLKPGAMVRVNASCRCEETISDTVKLYCKDGDDIWNASRFRIIITTCSSAGMFYQIGVRLGHFTHVFVDEAGQASEPECLIPLGLISEVNGQIVLAGDPMQLGPVIKSTLAMVYGLNISMLERLMSRSLYQRNEDTFGVYGSYNPLLVTKLLKNYRSHSTLLALPSKLFYHKELEVCADPSVVTSLLGWEKLPRKGFPLIFHGMRGSETREGHNPSWFNPTEAVQVMRYCCLLAKHVNNAVSVTDIGVITPYRKQVEKIRFLLRNVDLMDIKVGSVEEFQGQEYLVIIISTVRSNEGSFDDDRYYLGFLSNAKRFNVAITRPKALLILVGNPHVLVKDPCFSALLEYSLANGVYVGCDLPSELKSLQQYD</sequence>
<dbReference type="CDD" id="cd18808">
    <property type="entry name" value="SF1_C_Upf1"/>
    <property type="match status" value="1"/>
</dbReference>
<dbReference type="InterPro" id="IPR027417">
    <property type="entry name" value="P-loop_NTPase"/>
</dbReference>
<keyword evidence="9" id="KW-0067">ATP-binding</keyword>
<dbReference type="Proteomes" id="UP000694380">
    <property type="component" value="Chromosome 2"/>
</dbReference>
<dbReference type="FunFam" id="3.40.50.300:FF:000864">
    <property type="entry name" value="Mov10-like RISC complex RNA helicase 1"/>
    <property type="match status" value="1"/>
</dbReference>
<comment type="catalytic activity">
    <reaction evidence="10">
        <text>ATP + H2O = ADP + phosphate + H(+)</text>
        <dbReference type="Rhea" id="RHEA:13065"/>
        <dbReference type="ChEBI" id="CHEBI:15377"/>
        <dbReference type="ChEBI" id="CHEBI:15378"/>
        <dbReference type="ChEBI" id="CHEBI:30616"/>
        <dbReference type="ChEBI" id="CHEBI:43474"/>
        <dbReference type="ChEBI" id="CHEBI:456216"/>
        <dbReference type="EC" id="3.6.4.13"/>
    </reaction>
</comment>
<dbReference type="EC" id="3.6.4.13" evidence="3"/>
<evidence type="ECO:0000256" key="3">
    <source>
        <dbReference type="ARBA" id="ARBA00012552"/>
    </source>
</evidence>
<dbReference type="GO" id="GO:0016787">
    <property type="term" value="F:hydrolase activity"/>
    <property type="evidence" value="ECO:0007669"/>
    <property type="project" value="UniProtKB-KW"/>
</dbReference>
<comment type="subunit">
    <text evidence="12">Interacts with PIWIL1. Interacts with PIWIL2. Interacts with PIWIL4. Interacts with HSPA2. Interacts with PLD6.</text>
</comment>
<dbReference type="FunFam" id="3.40.50.300:FF:000999">
    <property type="entry name" value="Mov10 like RISC complex RNA helicase 1"/>
    <property type="match status" value="1"/>
</dbReference>
<evidence type="ECO:0000256" key="1">
    <source>
        <dbReference type="ARBA" id="ARBA00004496"/>
    </source>
</evidence>
<evidence type="ECO:0000256" key="4">
    <source>
        <dbReference type="ARBA" id="ARBA00022473"/>
    </source>
</evidence>